<comment type="caution">
    <text evidence="2">The sequence shown here is derived from an EMBL/GenBank/DDBJ whole genome shotgun (WGS) entry which is preliminary data.</text>
</comment>
<keyword evidence="1" id="KW-1133">Transmembrane helix</keyword>
<feature type="transmembrane region" description="Helical" evidence="1">
    <location>
        <begin position="67"/>
        <end position="86"/>
    </location>
</feature>
<name>A0A9D2D9T6_9FIRM</name>
<evidence type="ECO:0000256" key="1">
    <source>
        <dbReference type="SAM" id="Phobius"/>
    </source>
</evidence>
<reference evidence="2" key="2">
    <citation type="submission" date="2021-04" db="EMBL/GenBank/DDBJ databases">
        <authorList>
            <person name="Gilroy R."/>
        </authorList>
    </citation>
    <scope>NUCLEOTIDE SEQUENCE</scope>
    <source>
        <strain evidence="2">ChiGjej1B1-13045</strain>
    </source>
</reference>
<gene>
    <name evidence="2" type="ORF">H9817_03370</name>
</gene>
<organism evidence="2 3">
    <name type="scientific">Candidatus Mediterraneibacter stercorigallinarum</name>
    <dbReference type="NCBI Taxonomy" id="2838686"/>
    <lineage>
        <taxon>Bacteria</taxon>
        <taxon>Bacillati</taxon>
        <taxon>Bacillota</taxon>
        <taxon>Clostridia</taxon>
        <taxon>Lachnospirales</taxon>
        <taxon>Lachnospiraceae</taxon>
        <taxon>Mediterraneibacter</taxon>
    </lineage>
</organism>
<feature type="transmembrane region" description="Helical" evidence="1">
    <location>
        <begin position="38"/>
        <end position="61"/>
    </location>
</feature>
<accession>A0A9D2D9T6</accession>
<dbReference type="Proteomes" id="UP000824017">
    <property type="component" value="Unassembled WGS sequence"/>
</dbReference>
<feature type="transmembrane region" description="Helical" evidence="1">
    <location>
        <begin position="106"/>
        <end position="131"/>
    </location>
</feature>
<dbReference type="Gene3D" id="6.20.350.10">
    <property type="match status" value="1"/>
</dbReference>
<feature type="transmembrane region" description="Helical" evidence="1">
    <location>
        <begin position="6"/>
        <end position="26"/>
    </location>
</feature>
<sequence>MLNNILIFLLIWIMGFFILAGVLYFISRHNLWFRKYGLTLFLGLLVMGFTVYFTGYFFGNISGGSSLIHAIGSAFLALFSSGRIMVMELDIGETGSLYMNELYRMIYGIVMFAAMVMLAAMVLANVGGGIIGRIRLIFVKTVGTGKNLYFFYGLNRDTVELVADIHRKDPCGILFLLSIRDEEYREEKDRRDLENDAFQSGAFKVVFNPGKSLHFIVRAAEKCKGETHVLCMKQERWKNESLIRALCGEAEITDRLHLYAFYETEKSRKISEDEVFRKLDVHWTQPEELSARGLLLSSDFLKIFPDDRCVEGRIDGELRLALAGYTAANEVLCRYLICGVQAAGLRLRIQFLGTAEEMQKETAFFFQANPMLSLAAEMELTGIEPGTVDYYRYLLDEKECPHAVFFIGKDMDENVQFVLRTAEFLQRNGKNRTLFVKAESTGMERCVLERAGAVAFGCREQVCSYDVLIGEKLDAIAKSVHMYYQRFYGVDGDVHTLWRKAGVYEKMSSRALALHIQWKARCAGFDLTPGTPDGSYERMTASDGKLTENLSIGEHRRWQAYLVTEGWKNAKPEELPAGKNKDALTRQHACLVPWEKLPEVSGFYGIDYQYLDRILVCSLEKITGEAGYALKRRRSENESG</sequence>
<dbReference type="EMBL" id="DXCD01000089">
    <property type="protein sequence ID" value="HIZ12955.1"/>
    <property type="molecule type" value="Genomic_DNA"/>
</dbReference>
<dbReference type="AlphaFoldDB" id="A0A9D2D9T6"/>
<keyword evidence="1" id="KW-0812">Transmembrane</keyword>
<protein>
    <submittedName>
        <fullName evidence="2">ABC transporter permease</fullName>
    </submittedName>
</protein>
<evidence type="ECO:0000313" key="3">
    <source>
        <dbReference type="Proteomes" id="UP000824017"/>
    </source>
</evidence>
<reference evidence="2" key="1">
    <citation type="journal article" date="2021" name="PeerJ">
        <title>Extensive microbial diversity within the chicken gut microbiome revealed by metagenomics and culture.</title>
        <authorList>
            <person name="Gilroy R."/>
            <person name="Ravi A."/>
            <person name="Getino M."/>
            <person name="Pursley I."/>
            <person name="Horton D.L."/>
            <person name="Alikhan N.F."/>
            <person name="Baker D."/>
            <person name="Gharbi K."/>
            <person name="Hall N."/>
            <person name="Watson M."/>
            <person name="Adriaenssens E.M."/>
            <person name="Foster-Nyarko E."/>
            <person name="Jarju S."/>
            <person name="Secka A."/>
            <person name="Antonio M."/>
            <person name="Oren A."/>
            <person name="Chaudhuri R.R."/>
            <person name="La Ragione R."/>
            <person name="Hildebrand F."/>
            <person name="Pallen M.J."/>
        </authorList>
    </citation>
    <scope>NUCLEOTIDE SEQUENCE</scope>
    <source>
        <strain evidence="2">ChiGjej1B1-13045</strain>
    </source>
</reference>
<evidence type="ECO:0000313" key="2">
    <source>
        <dbReference type="EMBL" id="HIZ12955.1"/>
    </source>
</evidence>
<keyword evidence="1" id="KW-0472">Membrane</keyword>
<proteinExistence type="predicted"/>